<evidence type="ECO:0000313" key="3">
    <source>
        <dbReference type="EMBL" id="CAG2198687.1"/>
    </source>
</evidence>
<sequence>MDEFTFTSFDHLESKLEKCDDCCNGDYMSFHCPLCPVSKYKPRKKAKLQLHLAVHWNTRIQGNNDSYSVVCHLQHWDISTRHFHCTCCGKIIKKKENMVTHLRKCQINNKEHTEDNSAKGTTNLVTDNSIPHLDKSFNDEHDYSYKSRVSKSVPMSPKKSKSKKACQICGKLVSKRWMRSHMKIHKKENNGQNEINQHRHHYTALVDSNSGIYCSATNLSGPLYPVHAIKMTSGANQDSFCENQQCIDSKDTAKRGGNIAYECAHIRSVPYAVRGKDIILQDTTLMALKSQSFITEARSAELLQLKETLARSGSPLAVEIPPMENASSRYRYFSVSTGSPKYWSRTYRTIVSYDSTLNKYTCKCSNAARYCVNLEDNNITSFDYENDTESQGVLKKDKIKFDLMLNYITSMKKIPANPEVENALYERTSFLQENKITARETSCHKCDGDLALEKISSRSKIVTMRKVIKDVEVYVKVCPRCRTVYRFQEWIEGIHNYNNTLFLGIDVCRFLRAGLINHVALGRSLAVLEEMLTERLNIMEIEKAYLHFEALSDHSYDYNCVMCGFYPSIMIWDTFRKAAFRFAGTNPQVDLEEFKRMRID</sequence>
<proteinExistence type="predicted"/>
<dbReference type="AlphaFoldDB" id="A0A8S3QPY8"/>
<dbReference type="SMART" id="SM00355">
    <property type="entry name" value="ZnF_C2H2"/>
    <property type="match status" value="3"/>
</dbReference>
<dbReference type="PANTHER" id="PTHR17609">
    <property type="entry name" value="HMG DOMAIN-CONTAINING PROTEIN 3"/>
    <property type="match status" value="1"/>
</dbReference>
<dbReference type="PROSITE" id="PS50157">
    <property type="entry name" value="ZINC_FINGER_C2H2_2"/>
    <property type="match status" value="1"/>
</dbReference>
<keyword evidence="1" id="KW-0863">Zinc-finger</keyword>
<dbReference type="Pfam" id="PF18717">
    <property type="entry name" value="CxC4"/>
    <property type="match status" value="1"/>
</dbReference>
<gene>
    <name evidence="3" type="ORF">MEDL_13442</name>
</gene>
<dbReference type="InterPro" id="IPR013087">
    <property type="entry name" value="Znf_C2H2_type"/>
</dbReference>
<feature type="domain" description="C2H2-type" evidence="2">
    <location>
        <begin position="83"/>
        <end position="117"/>
    </location>
</feature>
<keyword evidence="1" id="KW-0862">Zinc</keyword>
<protein>
    <recommendedName>
        <fullName evidence="2">C2H2-type domain-containing protein</fullName>
    </recommendedName>
</protein>
<reference evidence="3" key="1">
    <citation type="submission" date="2021-03" db="EMBL/GenBank/DDBJ databases">
        <authorList>
            <person name="Bekaert M."/>
        </authorList>
    </citation>
    <scope>NUCLEOTIDE SEQUENCE</scope>
</reference>
<dbReference type="InterPro" id="IPR040648">
    <property type="entry name" value="HMGXB3_CxC4"/>
</dbReference>
<evidence type="ECO:0000313" key="4">
    <source>
        <dbReference type="Proteomes" id="UP000683360"/>
    </source>
</evidence>
<dbReference type="PANTHER" id="PTHR17609:SF3">
    <property type="entry name" value="SAP DOMAIN-CONTAINING PROTEIN"/>
    <property type="match status" value="1"/>
</dbReference>
<evidence type="ECO:0000259" key="2">
    <source>
        <dbReference type="PROSITE" id="PS50157"/>
    </source>
</evidence>
<keyword evidence="4" id="KW-1185">Reference proteome</keyword>
<dbReference type="OrthoDB" id="8948380at2759"/>
<comment type="caution">
    <text evidence="3">The sequence shown here is derived from an EMBL/GenBank/DDBJ whole genome shotgun (WGS) entry which is preliminary data.</text>
</comment>
<keyword evidence="1" id="KW-0479">Metal-binding</keyword>
<dbReference type="GO" id="GO:0008270">
    <property type="term" value="F:zinc ion binding"/>
    <property type="evidence" value="ECO:0007669"/>
    <property type="project" value="UniProtKB-KW"/>
</dbReference>
<name>A0A8S3QPY8_MYTED</name>
<dbReference type="InterPro" id="IPR039598">
    <property type="entry name" value="HMGXB3"/>
</dbReference>
<dbReference type="Proteomes" id="UP000683360">
    <property type="component" value="Unassembled WGS sequence"/>
</dbReference>
<accession>A0A8S3QPY8</accession>
<evidence type="ECO:0000256" key="1">
    <source>
        <dbReference type="PROSITE-ProRule" id="PRU00042"/>
    </source>
</evidence>
<organism evidence="3 4">
    <name type="scientific">Mytilus edulis</name>
    <name type="common">Blue mussel</name>
    <dbReference type="NCBI Taxonomy" id="6550"/>
    <lineage>
        <taxon>Eukaryota</taxon>
        <taxon>Metazoa</taxon>
        <taxon>Spiralia</taxon>
        <taxon>Lophotrochozoa</taxon>
        <taxon>Mollusca</taxon>
        <taxon>Bivalvia</taxon>
        <taxon>Autobranchia</taxon>
        <taxon>Pteriomorphia</taxon>
        <taxon>Mytilida</taxon>
        <taxon>Mytiloidea</taxon>
        <taxon>Mytilidae</taxon>
        <taxon>Mytilinae</taxon>
        <taxon>Mytilus</taxon>
    </lineage>
</organism>
<dbReference type="EMBL" id="CAJPWZ010000695">
    <property type="protein sequence ID" value="CAG2198687.1"/>
    <property type="molecule type" value="Genomic_DNA"/>
</dbReference>